<dbReference type="InterPro" id="IPR011611">
    <property type="entry name" value="PfkB_dom"/>
</dbReference>
<keyword evidence="3" id="KW-1185">Reference proteome</keyword>
<sequence length="347" mass="39218">MSGSLLTTNGMFIIDEIHTSGQSYSDIIGGGGMYAILGGCIVSPSVEIKKKLRWIVDRGRDFPMDITKQIESWNTGVCFRDDQSRLTTRGWNFYGENEFREFKYLSKKKRIDVEDWRNEFGSEEVDHLACVHLVCSDERASSIIDEMRSYAKCEDRVYVWEPIPDLCDAQHFDGIKAVMNRHEKVILSPNAEEGARLFGISEPTTLEECENLAKRFDSFMGPENICVLRCGKLGSVALTARRKESRDLIHFPAYHFETPQKVIDPTGGGNTFLGGFSVGYVLTRGNVSIASICGNISAGCAIEQIGVPKLNHEKWNGLSFEERLGIYIETYKLPYDRETINKMLLDY</sequence>
<organism evidence="2 3">
    <name type="scientific">Lachancea fermentati</name>
    <name type="common">Zygosaccharomyces fermentati</name>
    <dbReference type="NCBI Taxonomy" id="4955"/>
    <lineage>
        <taxon>Eukaryota</taxon>
        <taxon>Fungi</taxon>
        <taxon>Dikarya</taxon>
        <taxon>Ascomycota</taxon>
        <taxon>Saccharomycotina</taxon>
        <taxon>Saccharomycetes</taxon>
        <taxon>Saccharomycetales</taxon>
        <taxon>Saccharomycetaceae</taxon>
        <taxon>Lachancea</taxon>
    </lineage>
</organism>
<dbReference type="EMBL" id="LT598490">
    <property type="protein sequence ID" value="SCW02657.1"/>
    <property type="molecule type" value="Genomic_DNA"/>
</dbReference>
<evidence type="ECO:0000313" key="2">
    <source>
        <dbReference type="EMBL" id="SCW02657.1"/>
    </source>
</evidence>
<dbReference type="SUPFAM" id="SSF53613">
    <property type="entry name" value="Ribokinase-like"/>
    <property type="match status" value="1"/>
</dbReference>
<dbReference type="PANTHER" id="PTHR47098">
    <property type="entry name" value="PROTEIN MAK32"/>
    <property type="match status" value="1"/>
</dbReference>
<dbReference type="Gene3D" id="3.40.1190.20">
    <property type="match status" value="1"/>
</dbReference>
<dbReference type="Pfam" id="PF00294">
    <property type="entry name" value="PfkB"/>
    <property type="match status" value="1"/>
</dbReference>
<dbReference type="InterPro" id="IPR029056">
    <property type="entry name" value="Ribokinase-like"/>
</dbReference>
<reference evidence="3" key="1">
    <citation type="submission" date="2016-03" db="EMBL/GenBank/DDBJ databases">
        <authorList>
            <person name="Devillers H."/>
        </authorList>
    </citation>
    <scope>NUCLEOTIDE SEQUENCE [LARGE SCALE GENOMIC DNA]</scope>
</reference>
<dbReference type="STRING" id="4955.A0A1G4MFY3"/>
<accession>A0A1G4MFY3</accession>
<feature type="domain" description="Carbohydrate kinase PfkB" evidence="1">
    <location>
        <begin position="186"/>
        <end position="307"/>
    </location>
</feature>
<dbReference type="OMA" id="VIKSWNT"/>
<proteinExistence type="predicted"/>
<dbReference type="PANTHER" id="PTHR47098:SF2">
    <property type="entry name" value="PROTEIN MAK32"/>
    <property type="match status" value="1"/>
</dbReference>
<dbReference type="AlphaFoldDB" id="A0A1G4MFY3"/>
<protein>
    <submittedName>
        <fullName evidence="2">LAFE_0F11452g1_1</fullName>
    </submittedName>
</protein>
<dbReference type="Proteomes" id="UP000190831">
    <property type="component" value="Chromosome F"/>
</dbReference>
<evidence type="ECO:0000259" key="1">
    <source>
        <dbReference type="Pfam" id="PF00294"/>
    </source>
</evidence>
<name>A0A1G4MFY3_LACFM</name>
<dbReference type="OrthoDB" id="497927at2759"/>
<evidence type="ECO:0000313" key="3">
    <source>
        <dbReference type="Proteomes" id="UP000190831"/>
    </source>
</evidence>
<gene>
    <name evidence="2" type="ORF">LAFE_0F11452G</name>
</gene>